<proteinExistence type="predicted"/>
<comment type="caution">
    <text evidence="3">The sequence shown here is derived from an EMBL/GenBank/DDBJ whole genome shotgun (WGS) entry which is preliminary data.</text>
</comment>
<dbReference type="Proteomes" id="UP001391051">
    <property type="component" value="Unassembled WGS sequence"/>
</dbReference>
<evidence type="ECO:0000313" key="3">
    <source>
        <dbReference type="EMBL" id="KAK7959430.1"/>
    </source>
</evidence>
<protein>
    <recommendedName>
        <fullName evidence="5">Copper transporter</fullName>
    </recommendedName>
</protein>
<feature type="region of interest" description="Disordered" evidence="1">
    <location>
        <begin position="36"/>
        <end position="64"/>
    </location>
</feature>
<gene>
    <name evidence="3" type="ORF">PG986_004284</name>
</gene>
<sequence length="64" mass="6648">MHDGGVALGPQLYIAAVGLFVVLERWVARQVLQRAGGVGVGEEGSETKKGEGRGKAGERKTGGR</sequence>
<evidence type="ECO:0000256" key="2">
    <source>
        <dbReference type="SAM" id="Phobius"/>
    </source>
</evidence>
<dbReference type="EMBL" id="JAQQWE010000003">
    <property type="protein sequence ID" value="KAK7959430.1"/>
    <property type="molecule type" value="Genomic_DNA"/>
</dbReference>
<feature type="compositionally biased region" description="Basic and acidic residues" evidence="1">
    <location>
        <begin position="45"/>
        <end position="64"/>
    </location>
</feature>
<evidence type="ECO:0000256" key="1">
    <source>
        <dbReference type="SAM" id="MobiDB-lite"/>
    </source>
</evidence>
<organism evidence="3 4">
    <name type="scientific">Apiospora aurea</name>
    <dbReference type="NCBI Taxonomy" id="335848"/>
    <lineage>
        <taxon>Eukaryota</taxon>
        <taxon>Fungi</taxon>
        <taxon>Dikarya</taxon>
        <taxon>Ascomycota</taxon>
        <taxon>Pezizomycotina</taxon>
        <taxon>Sordariomycetes</taxon>
        <taxon>Xylariomycetidae</taxon>
        <taxon>Amphisphaeriales</taxon>
        <taxon>Apiosporaceae</taxon>
        <taxon>Apiospora</taxon>
    </lineage>
</organism>
<keyword evidence="2" id="KW-0812">Transmembrane</keyword>
<dbReference type="GeneID" id="92073568"/>
<reference evidence="3 4" key="1">
    <citation type="submission" date="2023-01" db="EMBL/GenBank/DDBJ databases">
        <title>Analysis of 21 Apiospora genomes using comparative genomics revels a genus with tremendous synthesis potential of carbohydrate active enzymes and secondary metabolites.</title>
        <authorList>
            <person name="Sorensen T."/>
        </authorList>
    </citation>
    <scope>NUCLEOTIDE SEQUENCE [LARGE SCALE GENOMIC DNA]</scope>
    <source>
        <strain evidence="3 4">CBS 24483</strain>
    </source>
</reference>
<evidence type="ECO:0008006" key="5">
    <source>
        <dbReference type="Google" id="ProtNLM"/>
    </source>
</evidence>
<feature type="transmembrane region" description="Helical" evidence="2">
    <location>
        <begin position="12"/>
        <end position="28"/>
    </location>
</feature>
<keyword evidence="2" id="KW-1133">Transmembrane helix</keyword>
<accession>A0ABR1QM54</accession>
<dbReference type="RefSeq" id="XP_066703133.1">
    <property type="nucleotide sequence ID" value="XM_066840506.1"/>
</dbReference>
<evidence type="ECO:0000313" key="4">
    <source>
        <dbReference type="Proteomes" id="UP001391051"/>
    </source>
</evidence>
<keyword evidence="2" id="KW-0472">Membrane</keyword>
<name>A0ABR1QM54_9PEZI</name>
<keyword evidence="4" id="KW-1185">Reference proteome</keyword>